<dbReference type="STRING" id="474950.SAMN05421771_1112"/>
<dbReference type="PANTHER" id="PTHR37816">
    <property type="entry name" value="YALI0E33011P"/>
    <property type="match status" value="1"/>
</dbReference>
<dbReference type="EMBL" id="FOZL01000001">
    <property type="protein sequence ID" value="SFS05678.1"/>
    <property type="molecule type" value="Genomic_DNA"/>
</dbReference>
<dbReference type="PANTHER" id="PTHR37816:SF3">
    <property type="entry name" value="MODULATES DNA TOPOLOGY"/>
    <property type="match status" value="1"/>
</dbReference>
<evidence type="ECO:0000313" key="1">
    <source>
        <dbReference type="EMBL" id="SFS05678.1"/>
    </source>
</evidence>
<dbReference type="Proteomes" id="UP000199024">
    <property type="component" value="Unassembled WGS sequence"/>
</dbReference>
<evidence type="ECO:0000313" key="2">
    <source>
        <dbReference type="Proteomes" id="UP000199024"/>
    </source>
</evidence>
<dbReference type="RefSeq" id="WP_089841520.1">
    <property type="nucleotide sequence ID" value="NZ_FOZL01000001.1"/>
</dbReference>
<keyword evidence="1" id="KW-0418">Kinase</keyword>
<dbReference type="SUPFAM" id="SSF52540">
    <property type="entry name" value="P-loop containing nucleoside triphosphate hydrolases"/>
    <property type="match status" value="1"/>
</dbReference>
<dbReference type="GO" id="GO:0016301">
    <property type="term" value="F:kinase activity"/>
    <property type="evidence" value="ECO:0007669"/>
    <property type="project" value="UniProtKB-KW"/>
</dbReference>
<dbReference type="Gene3D" id="3.40.50.300">
    <property type="entry name" value="P-loop containing nucleotide triphosphate hydrolases"/>
    <property type="match status" value="1"/>
</dbReference>
<dbReference type="OrthoDB" id="1201990at2"/>
<reference evidence="1 2" key="1">
    <citation type="submission" date="2016-10" db="EMBL/GenBank/DDBJ databases">
        <authorList>
            <person name="de Groot N.N."/>
        </authorList>
    </citation>
    <scope>NUCLEOTIDE SEQUENCE [LARGE SCALE GENOMIC DNA]</scope>
    <source>
        <strain evidence="1 2">DSM 21001</strain>
    </source>
</reference>
<keyword evidence="1" id="KW-0808">Transferase</keyword>
<accession>A0A1I6LQI8</accession>
<protein>
    <submittedName>
        <fullName evidence="1">Adenylate kinase</fullName>
    </submittedName>
</protein>
<organism evidence="1 2">
    <name type="scientific">Granulicella pectinivorans</name>
    <dbReference type="NCBI Taxonomy" id="474950"/>
    <lineage>
        <taxon>Bacteria</taxon>
        <taxon>Pseudomonadati</taxon>
        <taxon>Acidobacteriota</taxon>
        <taxon>Terriglobia</taxon>
        <taxon>Terriglobales</taxon>
        <taxon>Acidobacteriaceae</taxon>
        <taxon>Granulicella</taxon>
    </lineage>
</organism>
<proteinExistence type="predicted"/>
<dbReference type="AlphaFoldDB" id="A0A1I6LQI8"/>
<dbReference type="InterPro" id="IPR027417">
    <property type="entry name" value="P-loop_NTPase"/>
</dbReference>
<name>A0A1I6LQI8_9BACT</name>
<sequence>MRLSELGERICILGPSNSGKSTLAEAIARKRDLDVVHLDQLHHLPHTDWKMRPAGEFLALHDEAIARERWVIDGNYSKCFPQRFQRATGIVLLDISTSASLFRYVRRTLFGRGRIGALEGGQDSIKLSMIHHIAVVTPRNRRRYADVYRQIKLPKVSLDSMHAIDACYQDWELERRPRRTG</sequence>
<dbReference type="InterPro" id="IPR052922">
    <property type="entry name" value="Cytidylate_Kinase-2"/>
</dbReference>
<keyword evidence="2" id="KW-1185">Reference proteome</keyword>
<gene>
    <name evidence="1" type="ORF">SAMN05421771_1112</name>
</gene>